<evidence type="ECO:0000256" key="2">
    <source>
        <dbReference type="SAM" id="Phobius"/>
    </source>
</evidence>
<accession>A0A521ALZ4</accession>
<gene>
    <name evidence="3" type="ORF">SAMN06264849_101223</name>
</gene>
<feature type="region of interest" description="Disordered" evidence="1">
    <location>
        <begin position="300"/>
        <end position="413"/>
    </location>
</feature>
<dbReference type="RefSeq" id="WP_142503925.1">
    <property type="nucleotide sequence ID" value="NZ_FXTI01000001.1"/>
</dbReference>
<keyword evidence="2" id="KW-0812">Transmembrane</keyword>
<proteinExistence type="predicted"/>
<feature type="compositionally biased region" description="Low complexity" evidence="1">
    <location>
        <begin position="334"/>
        <end position="346"/>
    </location>
</feature>
<keyword evidence="2" id="KW-0472">Membrane</keyword>
<evidence type="ECO:0000313" key="4">
    <source>
        <dbReference type="Proteomes" id="UP000315636"/>
    </source>
</evidence>
<dbReference type="AlphaFoldDB" id="A0A521ALZ4"/>
<organism evidence="3 4">
    <name type="scientific">Melghirimyces algeriensis</name>
    <dbReference type="NCBI Taxonomy" id="910412"/>
    <lineage>
        <taxon>Bacteria</taxon>
        <taxon>Bacillati</taxon>
        <taxon>Bacillota</taxon>
        <taxon>Bacilli</taxon>
        <taxon>Bacillales</taxon>
        <taxon>Thermoactinomycetaceae</taxon>
        <taxon>Melghirimyces</taxon>
    </lineage>
</organism>
<keyword evidence="2" id="KW-1133">Transmembrane helix</keyword>
<feature type="transmembrane region" description="Helical" evidence="2">
    <location>
        <begin position="222"/>
        <end position="248"/>
    </location>
</feature>
<reference evidence="3 4" key="1">
    <citation type="submission" date="2017-05" db="EMBL/GenBank/DDBJ databases">
        <authorList>
            <person name="Varghese N."/>
            <person name="Submissions S."/>
        </authorList>
    </citation>
    <scope>NUCLEOTIDE SEQUENCE [LARGE SCALE GENOMIC DNA]</scope>
    <source>
        <strain evidence="3 4">DSM 45474</strain>
    </source>
</reference>
<feature type="transmembrane region" description="Helical" evidence="2">
    <location>
        <begin position="69"/>
        <end position="90"/>
    </location>
</feature>
<feature type="transmembrane region" description="Helical" evidence="2">
    <location>
        <begin position="162"/>
        <end position="195"/>
    </location>
</feature>
<evidence type="ECO:0000313" key="3">
    <source>
        <dbReference type="EMBL" id="SMO35854.1"/>
    </source>
</evidence>
<dbReference type="EMBL" id="FXTI01000001">
    <property type="protein sequence ID" value="SMO35854.1"/>
    <property type="molecule type" value="Genomic_DNA"/>
</dbReference>
<sequence length="413" mass="45671">MDTYFGLLKKHGLKMWGGYFLGNLITTVVLSMFILIFYLVGLITIFAAVGISVTDLQTGNIPEGNLEALGAGMVFGIILLLILYCLTILFTSSFQTAGSLGMATEAVLDGSTSLLSFFRLGFRYFWRIFLQSILIILITIPISVPLIAADLGIMFAYEADSMIFMVFCGILWFLFLLALIGFLCLLIFAPVILIAENKGPWESIKLSFQASRKSLGKTVGTILLLILLMVFFFIFYGIIGVIFTLVGASDSGAIGILVNFMMFVLVLLTIPMIGVASTLFIAYRYKRYMRRWVAPDKEKTEEWNHPYGGGNETTVPDEGSHHSHRNDSFRSSEESYSSPSSTDPFSPAERPPSPTSNDSYTPAEKPSSSQGNDPFTPPEEKRYDPFLPPSEGTDFAPSQMDDKTSKSDNDNND</sequence>
<feature type="compositionally biased region" description="Basic and acidic residues" evidence="1">
    <location>
        <begin position="318"/>
        <end position="333"/>
    </location>
</feature>
<evidence type="ECO:0000256" key="1">
    <source>
        <dbReference type="SAM" id="MobiDB-lite"/>
    </source>
</evidence>
<dbReference type="Proteomes" id="UP000315636">
    <property type="component" value="Unassembled WGS sequence"/>
</dbReference>
<name>A0A521ALZ4_9BACL</name>
<dbReference type="OrthoDB" id="2989283at2"/>
<protein>
    <submittedName>
        <fullName evidence="3">Uncharacterized membrane protein, BrkB/YihY/UPF0761 family (Not an RNase)</fullName>
    </submittedName>
</protein>
<feature type="compositionally biased region" description="Polar residues" evidence="1">
    <location>
        <begin position="355"/>
        <end position="373"/>
    </location>
</feature>
<feature type="transmembrane region" description="Helical" evidence="2">
    <location>
        <begin position="260"/>
        <end position="283"/>
    </location>
</feature>
<feature type="transmembrane region" description="Helical" evidence="2">
    <location>
        <begin position="20"/>
        <end position="49"/>
    </location>
</feature>
<feature type="compositionally biased region" description="Basic and acidic residues" evidence="1">
    <location>
        <begin position="400"/>
        <end position="413"/>
    </location>
</feature>
<feature type="transmembrane region" description="Helical" evidence="2">
    <location>
        <begin position="128"/>
        <end position="156"/>
    </location>
</feature>
<keyword evidence="4" id="KW-1185">Reference proteome</keyword>